<evidence type="ECO:0000256" key="1">
    <source>
        <dbReference type="SAM" id="Phobius"/>
    </source>
</evidence>
<comment type="caution">
    <text evidence="2">The sequence shown here is derived from an EMBL/GenBank/DDBJ whole genome shotgun (WGS) entry which is preliminary data.</text>
</comment>
<dbReference type="RefSeq" id="WP_305976824.1">
    <property type="nucleotide sequence ID" value="NZ_JAPJDZ010000051.1"/>
</dbReference>
<reference evidence="2 3" key="1">
    <citation type="submission" date="2022-11" db="EMBL/GenBank/DDBJ databases">
        <title>Viruses from the air-sea interface of a natural surface slick.</title>
        <authorList>
            <person name="Rahlff J."/>
            <person name="Holmfeldt K."/>
        </authorList>
    </citation>
    <scope>NUCLEOTIDE SEQUENCE [LARGE SCALE GENOMIC DNA]</scope>
    <source>
        <strain evidence="2 3">SMS4</strain>
    </source>
</reference>
<accession>A0ABT9I2A9</accession>
<organism evidence="2 3">
    <name type="scientific">Rheinheimera baltica</name>
    <dbReference type="NCBI Taxonomy" id="67576"/>
    <lineage>
        <taxon>Bacteria</taxon>
        <taxon>Pseudomonadati</taxon>
        <taxon>Pseudomonadota</taxon>
        <taxon>Gammaproteobacteria</taxon>
        <taxon>Chromatiales</taxon>
        <taxon>Chromatiaceae</taxon>
        <taxon>Rheinheimera</taxon>
    </lineage>
</organism>
<dbReference type="Proteomes" id="UP001231109">
    <property type="component" value="Unassembled WGS sequence"/>
</dbReference>
<proteinExistence type="predicted"/>
<evidence type="ECO:0000313" key="3">
    <source>
        <dbReference type="Proteomes" id="UP001231109"/>
    </source>
</evidence>
<sequence length="313" mass="34410">MKTLHDIQRTNQIRQQAQQNQQREALAKALAANSHTMFVMNEAEFFELAVNIKRQQGMQPVQIQAWVEQLALQNPALGQLWRRYDDNVKAVMSYIPATVDAAALAVLAKDLSKSGNILTKYQIKNYHGRTYVIIKGYPALRRHLTGSRYLASHPKVVSMGIGKMGAAKAIKGGFVLSLVLSVGFHAIDQLLNDQKTWHDFVGGVAADMIYAGASFAIASFAVSAVIGGATALAIGSLVVVVAVGFVLSAVFLLLDDHVQLGQRISKMLLETQTQIENNLLAVEDKVSEINKQWSEDTLAFLHKLFAIPKWSLK</sequence>
<protein>
    <submittedName>
        <fullName evidence="2">Uncharacterized protein</fullName>
    </submittedName>
</protein>
<name>A0ABT9I2A9_9GAMM</name>
<keyword evidence="1" id="KW-0812">Transmembrane</keyword>
<keyword evidence="3" id="KW-1185">Reference proteome</keyword>
<feature type="transmembrane region" description="Helical" evidence="1">
    <location>
        <begin position="232"/>
        <end position="254"/>
    </location>
</feature>
<keyword evidence="1" id="KW-1133">Transmembrane helix</keyword>
<feature type="transmembrane region" description="Helical" evidence="1">
    <location>
        <begin position="208"/>
        <end position="226"/>
    </location>
</feature>
<gene>
    <name evidence="2" type="ORF">ORJ04_16165</name>
</gene>
<dbReference type="EMBL" id="JAPJDZ010000051">
    <property type="protein sequence ID" value="MDP5137492.1"/>
    <property type="molecule type" value="Genomic_DNA"/>
</dbReference>
<evidence type="ECO:0000313" key="2">
    <source>
        <dbReference type="EMBL" id="MDP5137492.1"/>
    </source>
</evidence>
<keyword evidence="1" id="KW-0472">Membrane</keyword>